<accession>I3C5J4</accession>
<organism evidence="1 2">
    <name type="scientific">Galbibacter orientalis DSM 19592</name>
    <dbReference type="NCBI Taxonomy" id="926559"/>
    <lineage>
        <taxon>Bacteria</taxon>
        <taxon>Pseudomonadati</taxon>
        <taxon>Bacteroidota</taxon>
        <taxon>Flavobacteriia</taxon>
        <taxon>Flavobacteriales</taxon>
        <taxon>Flavobacteriaceae</taxon>
        <taxon>Galbibacter</taxon>
    </lineage>
</organism>
<proteinExistence type="predicted"/>
<keyword evidence="2" id="KW-1185">Reference proteome</keyword>
<evidence type="ECO:0000313" key="2">
    <source>
        <dbReference type="Proteomes" id="UP000004690"/>
    </source>
</evidence>
<dbReference type="SUPFAM" id="SSF49464">
    <property type="entry name" value="Carboxypeptidase regulatory domain-like"/>
    <property type="match status" value="1"/>
</dbReference>
<dbReference type="EMBL" id="JH651379">
    <property type="protein sequence ID" value="EIJ38887.1"/>
    <property type="molecule type" value="Genomic_DNA"/>
</dbReference>
<sequence length="247" mass="28471">MQKQLLILLLILSPIFIFSQDAESVLLRGKVLYRNTSVPNENVINITTERATITNDAGEFEIKVKEGDKLAFTAMNYELKTVEITKEILNNNRLVVEVNEKVTELDQVIITPEDRQAYIELKNEEFKQVDYTTDKSSAVTNYAIPVSQRGMVNGLNFVNIYKALFKSNKEQGEEKVILPSQVLRQVYDDEFFVADLKIPQDQIDEFLFYVDDKLPSQTLMKRSHEFELIDFLVDQSKDFNALKASEK</sequence>
<dbReference type="HOGENOM" id="CLU_088900_1_0_10"/>
<name>I3C5J4_9FLAO</name>
<dbReference type="AlphaFoldDB" id="I3C5J4"/>
<evidence type="ECO:0000313" key="1">
    <source>
        <dbReference type="EMBL" id="EIJ38887.1"/>
    </source>
</evidence>
<dbReference type="OrthoDB" id="1436952at2"/>
<dbReference type="eggNOG" id="ENOG502Z8NF">
    <property type="taxonomic scope" value="Bacteria"/>
</dbReference>
<dbReference type="RefSeq" id="WP_008612197.1">
    <property type="nucleotide sequence ID" value="NZ_JH651379.1"/>
</dbReference>
<dbReference type="STRING" id="926559.JoomaDRAFT_1888"/>
<dbReference type="InterPro" id="IPR008969">
    <property type="entry name" value="CarboxyPept-like_regulatory"/>
</dbReference>
<protein>
    <submittedName>
        <fullName evidence="1">Uncharacterized protein</fullName>
    </submittedName>
</protein>
<reference evidence="1 2" key="1">
    <citation type="submission" date="2012-02" db="EMBL/GenBank/DDBJ databases">
        <title>Improved High-Quality Draft genome of Joostella marina DSM 19592.</title>
        <authorList>
            <consortium name="US DOE Joint Genome Institute (JGI-PGF)"/>
            <person name="Lucas S."/>
            <person name="Copeland A."/>
            <person name="Lapidus A."/>
            <person name="Bruce D."/>
            <person name="Goodwin L."/>
            <person name="Pitluck S."/>
            <person name="Peters L."/>
            <person name="Chertkov O."/>
            <person name="Ovchinnikova G."/>
            <person name="Kyrpides N."/>
            <person name="Mavromatis K."/>
            <person name="Detter J.C."/>
            <person name="Han C."/>
            <person name="Land M."/>
            <person name="Hauser L."/>
            <person name="Markowitz V."/>
            <person name="Cheng J.-F."/>
            <person name="Hugenholtz P."/>
            <person name="Woyke T."/>
            <person name="Wu D."/>
            <person name="Tindall B."/>
            <person name="Brambilla E."/>
            <person name="Klenk H.-P."/>
            <person name="Eisen J.A."/>
        </authorList>
    </citation>
    <scope>NUCLEOTIDE SEQUENCE [LARGE SCALE GENOMIC DNA]</scope>
    <source>
        <strain evidence="1 2">DSM 19592</strain>
    </source>
</reference>
<gene>
    <name evidence="1" type="ORF">JoomaDRAFT_1888</name>
</gene>
<dbReference type="Pfam" id="PF13715">
    <property type="entry name" value="CarbopepD_reg_2"/>
    <property type="match status" value="1"/>
</dbReference>
<dbReference type="Proteomes" id="UP000004690">
    <property type="component" value="Unassembled WGS sequence"/>
</dbReference>